<dbReference type="InterPro" id="IPR027359">
    <property type="entry name" value="Volt_channel_dom_sf"/>
</dbReference>
<sequence>MSRIRPPDHDPDHDPELHNVTSLENTDDAHVAAIHPPWKRRLYMLLERPTSSFSAFVLHVVTTFLIILSAVVTILETIPSFHSISPRIWFGLETSLVVLFTVEYTARCVAHSSDLWTFLKWFGSFFGIIDLLGIFPYYIEIALRQDTFTFFRFTILRTFRLLRVFRPFRYNNTILLHVPLHSCFSLLYFAERGTWDEVLGTFINSDGDPSQFASIPAAAWFVIVTITTVGYGEITPRSFLGRLITLPLLVFGLLLIALPTFVLGREFSMIWELMKDQVTREEVLNTPAVDPLTSPTLRRQFNMSMSDLRGDPTIIGAGVWRRRRNSEDVSIPYRQDTHESLDLQAQIAELKAAIEIQGSMLQRLVQAVEGKGKGKEDRGHDDPLMRTRETNPTIIVRK</sequence>
<feature type="transmembrane region" description="Helical" evidence="13">
    <location>
        <begin position="243"/>
        <end position="264"/>
    </location>
</feature>
<evidence type="ECO:0000256" key="1">
    <source>
        <dbReference type="ARBA" id="ARBA00004141"/>
    </source>
</evidence>
<dbReference type="Gene3D" id="1.20.120.350">
    <property type="entry name" value="Voltage-gated potassium channels. Chain C"/>
    <property type="match status" value="1"/>
</dbReference>
<evidence type="ECO:0000256" key="10">
    <source>
        <dbReference type="ARBA" id="ARBA00023136"/>
    </source>
</evidence>
<evidence type="ECO:0000256" key="11">
    <source>
        <dbReference type="ARBA" id="ARBA00023303"/>
    </source>
</evidence>
<dbReference type="GO" id="GO:0001508">
    <property type="term" value="P:action potential"/>
    <property type="evidence" value="ECO:0007669"/>
    <property type="project" value="TreeGrafter"/>
</dbReference>
<feature type="transmembrane region" description="Helical" evidence="13">
    <location>
        <begin position="118"/>
        <end position="139"/>
    </location>
</feature>
<dbReference type="InterPro" id="IPR013099">
    <property type="entry name" value="K_chnl_dom"/>
</dbReference>
<evidence type="ECO:0000256" key="6">
    <source>
        <dbReference type="ARBA" id="ARBA00022882"/>
    </source>
</evidence>
<comment type="subcellular location">
    <subcellularLocation>
        <location evidence="1">Membrane</location>
        <topology evidence="1">Multi-pass membrane protein</topology>
    </subcellularLocation>
</comment>
<evidence type="ECO:0000256" key="4">
    <source>
        <dbReference type="ARBA" id="ARBA00022692"/>
    </source>
</evidence>
<feature type="transmembrane region" description="Helical" evidence="13">
    <location>
        <begin position="87"/>
        <end position="106"/>
    </location>
</feature>
<dbReference type="InParanoid" id="J4GWZ6"/>
<dbReference type="GeneID" id="24101185"/>
<feature type="compositionally biased region" description="Basic and acidic residues" evidence="12">
    <location>
        <begin position="370"/>
        <end position="389"/>
    </location>
</feature>
<dbReference type="SUPFAM" id="SSF81324">
    <property type="entry name" value="Voltage-gated potassium channels"/>
    <property type="match status" value="1"/>
</dbReference>
<keyword evidence="6" id="KW-0851">Voltage-gated channel</keyword>
<dbReference type="PANTHER" id="PTHR11537">
    <property type="entry name" value="VOLTAGE-GATED POTASSIUM CHANNEL"/>
    <property type="match status" value="1"/>
</dbReference>
<keyword evidence="3" id="KW-0633">Potassium transport</keyword>
<dbReference type="Pfam" id="PF00520">
    <property type="entry name" value="Ion_trans"/>
    <property type="match status" value="1"/>
</dbReference>
<feature type="transmembrane region" description="Helical" evidence="13">
    <location>
        <begin position="170"/>
        <end position="190"/>
    </location>
</feature>
<dbReference type="GO" id="GO:0005249">
    <property type="term" value="F:voltage-gated potassium channel activity"/>
    <property type="evidence" value="ECO:0007669"/>
    <property type="project" value="InterPro"/>
</dbReference>
<dbReference type="InterPro" id="IPR005821">
    <property type="entry name" value="Ion_trans_dom"/>
</dbReference>
<evidence type="ECO:0000256" key="8">
    <source>
        <dbReference type="ARBA" id="ARBA00022989"/>
    </source>
</evidence>
<evidence type="ECO:0008006" key="18">
    <source>
        <dbReference type="Google" id="ProtNLM"/>
    </source>
</evidence>
<evidence type="ECO:0000256" key="5">
    <source>
        <dbReference type="ARBA" id="ARBA00022826"/>
    </source>
</evidence>
<evidence type="ECO:0000313" key="16">
    <source>
        <dbReference type="EMBL" id="CCM06285.1"/>
    </source>
</evidence>
<dbReference type="PRINTS" id="PR00169">
    <property type="entry name" value="KCHANNEL"/>
</dbReference>
<dbReference type="Proteomes" id="UP000006352">
    <property type="component" value="Unassembled WGS sequence"/>
</dbReference>
<organism evidence="16 17">
    <name type="scientific">Fibroporia radiculosa</name>
    <dbReference type="NCBI Taxonomy" id="599839"/>
    <lineage>
        <taxon>Eukaryota</taxon>
        <taxon>Fungi</taxon>
        <taxon>Dikarya</taxon>
        <taxon>Basidiomycota</taxon>
        <taxon>Agaricomycotina</taxon>
        <taxon>Agaricomycetes</taxon>
        <taxon>Polyporales</taxon>
        <taxon>Fibroporiaceae</taxon>
        <taxon>Fibroporia</taxon>
    </lineage>
</organism>
<keyword evidence="7" id="KW-0630">Potassium</keyword>
<dbReference type="Pfam" id="PF07885">
    <property type="entry name" value="Ion_trans_2"/>
    <property type="match status" value="1"/>
</dbReference>
<evidence type="ECO:0000256" key="7">
    <source>
        <dbReference type="ARBA" id="ARBA00022958"/>
    </source>
</evidence>
<dbReference type="GO" id="GO:0008076">
    <property type="term" value="C:voltage-gated potassium channel complex"/>
    <property type="evidence" value="ECO:0007669"/>
    <property type="project" value="InterPro"/>
</dbReference>
<keyword evidence="9" id="KW-0406">Ion transport</keyword>
<dbReference type="RefSeq" id="XP_012185568.1">
    <property type="nucleotide sequence ID" value="XM_012330178.1"/>
</dbReference>
<protein>
    <recommendedName>
        <fullName evidence="18">Ion transport domain-containing protein</fullName>
    </recommendedName>
</protein>
<gene>
    <name evidence="16" type="ORF">FIBRA_08536</name>
</gene>
<keyword evidence="5" id="KW-0631">Potassium channel</keyword>
<dbReference type="AlphaFoldDB" id="J4GWZ6"/>
<evidence type="ECO:0000259" key="15">
    <source>
        <dbReference type="Pfam" id="PF07885"/>
    </source>
</evidence>
<dbReference type="STRING" id="599839.J4GWZ6"/>
<proteinExistence type="predicted"/>
<keyword evidence="4 13" id="KW-0812">Transmembrane</keyword>
<dbReference type="InterPro" id="IPR028325">
    <property type="entry name" value="VG_K_chnl"/>
</dbReference>
<feature type="transmembrane region" description="Helical" evidence="13">
    <location>
        <begin position="53"/>
        <end position="75"/>
    </location>
</feature>
<feature type="transmembrane region" description="Helical" evidence="13">
    <location>
        <begin position="210"/>
        <end position="231"/>
    </location>
</feature>
<dbReference type="HOGENOM" id="CLU_036207_0_0_1"/>
<reference evidence="16 17" key="1">
    <citation type="journal article" date="2012" name="Appl. Environ. Microbiol.">
        <title>Short-read sequencing for genomic analysis of the brown rot fungus Fibroporia radiculosa.</title>
        <authorList>
            <person name="Tang J.D."/>
            <person name="Perkins A.D."/>
            <person name="Sonstegard T.S."/>
            <person name="Schroeder S.G."/>
            <person name="Burgess S.C."/>
            <person name="Diehl S.V."/>
        </authorList>
    </citation>
    <scope>NUCLEOTIDE SEQUENCE [LARGE SCALE GENOMIC DNA]</scope>
    <source>
        <strain evidence="16 17">TFFH 294</strain>
    </source>
</reference>
<dbReference type="OrthoDB" id="415460at2759"/>
<evidence type="ECO:0000256" key="13">
    <source>
        <dbReference type="SAM" id="Phobius"/>
    </source>
</evidence>
<evidence type="ECO:0000256" key="3">
    <source>
        <dbReference type="ARBA" id="ARBA00022538"/>
    </source>
</evidence>
<evidence type="ECO:0000256" key="12">
    <source>
        <dbReference type="SAM" id="MobiDB-lite"/>
    </source>
</evidence>
<evidence type="ECO:0000256" key="9">
    <source>
        <dbReference type="ARBA" id="ARBA00023065"/>
    </source>
</evidence>
<evidence type="ECO:0000313" key="17">
    <source>
        <dbReference type="Proteomes" id="UP000006352"/>
    </source>
</evidence>
<feature type="domain" description="Potassium channel" evidence="15">
    <location>
        <begin position="199"/>
        <end position="266"/>
    </location>
</feature>
<keyword evidence="10 13" id="KW-0472">Membrane</keyword>
<feature type="domain" description="Ion transport" evidence="14">
    <location>
        <begin position="57"/>
        <end position="188"/>
    </location>
</feature>
<dbReference type="PANTHER" id="PTHR11537:SF254">
    <property type="entry name" value="POTASSIUM VOLTAGE-GATED CHANNEL PROTEIN SHAB"/>
    <property type="match status" value="1"/>
</dbReference>
<keyword evidence="2" id="KW-0813">Transport</keyword>
<name>J4GWZ6_9APHY</name>
<evidence type="ECO:0000256" key="2">
    <source>
        <dbReference type="ARBA" id="ARBA00022448"/>
    </source>
</evidence>
<accession>J4GWZ6</accession>
<feature type="region of interest" description="Disordered" evidence="12">
    <location>
        <begin position="370"/>
        <end position="398"/>
    </location>
</feature>
<dbReference type="Gene3D" id="1.10.287.70">
    <property type="match status" value="1"/>
</dbReference>
<keyword evidence="11" id="KW-0407">Ion channel</keyword>
<keyword evidence="8 13" id="KW-1133">Transmembrane helix</keyword>
<evidence type="ECO:0000259" key="14">
    <source>
        <dbReference type="Pfam" id="PF00520"/>
    </source>
</evidence>
<keyword evidence="17" id="KW-1185">Reference proteome</keyword>
<dbReference type="EMBL" id="HE797273">
    <property type="protein sequence ID" value="CCM06285.1"/>
    <property type="molecule type" value="Genomic_DNA"/>
</dbReference>